<protein>
    <submittedName>
        <fullName evidence="1">Uncharacterized protein</fullName>
    </submittedName>
</protein>
<dbReference type="Pfam" id="PF05380">
    <property type="entry name" value="Peptidase_A17"/>
    <property type="match status" value="1"/>
</dbReference>
<name>A0A6S7KCS9_PARCT</name>
<dbReference type="Proteomes" id="UP001152795">
    <property type="component" value="Unassembled WGS sequence"/>
</dbReference>
<keyword evidence="2" id="KW-1185">Reference proteome</keyword>
<reference evidence="1" key="1">
    <citation type="submission" date="2020-04" db="EMBL/GenBank/DDBJ databases">
        <authorList>
            <person name="Alioto T."/>
            <person name="Alioto T."/>
            <person name="Gomez Garrido J."/>
        </authorList>
    </citation>
    <scope>NUCLEOTIDE SEQUENCE</scope>
    <source>
        <strain evidence="1">A484AB</strain>
    </source>
</reference>
<organism evidence="1 2">
    <name type="scientific">Paramuricea clavata</name>
    <name type="common">Red gorgonian</name>
    <name type="synonym">Violescent sea-whip</name>
    <dbReference type="NCBI Taxonomy" id="317549"/>
    <lineage>
        <taxon>Eukaryota</taxon>
        <taxon>Metazoa</taxon>
        <taxon>Cnidaria</taxon>
        <taxon>Anthozoa</taxon>
        <taxon>Octocorallia</taxon>
        <taxon>Malacalcyonacea</taxon>
        <taxon>Plexauridae</taxon>
        <taxon>Paramuricea</taxon>
    </lineage>
</organism>
<evidence type="ECO:0000313" key="2">
    <source>
        <dbReference type="Proteomes" id="UP001152795"/>
    </source>
</evidence>
<comment type="caution">
    <text evidence="1">The sequence shown here is derived from an EMBL/GenBank/DDBJ whole genome shotgun (WGS) entry which is preliminary data.</text>
</comment>
<proteinExistence type="predicted"/>
<dbReference type="InterPro" id="IPR008042">
    <property type="entry name" value="Retrotrans_Pao"/>
</dbReference>
<dbReference type="AlphaFoldDB" id="A0A6S7KCS9"/>
<evidence type="ECO:0000313" key="1">
    <source>
        <dbReference type="EMBL" id="CAB4040644.1"/>
    </source>
</evidence>
<sequence>MKSGNNLEELQKFKLEASEVLENAKSPIHKWESNLPELESEDVADPKDTLQSLLDDQPVTKRKMLSRLGGIYDQLGLISPTVVKRKRLYREACQPIKEWNTEVLKPLTKEWLKWNRQLGTVRVPRSIKGREKDKSCASSCICR</sequence>
<accession>A0A6S7KCS9</accession>
<feature type="non-terminal residue" evidence="1">
    <location>
        <position position="143"/>
    </location>
</feature>
<dbReference type="OrthoDB" id="5969298at2759"/>
<dbReference type="EMBL" id="CACRXK020027063">
    <property type="protein sequence ID" value="CAB4040644.1"/>
    <property type="molecule type" value="Genomic_DNA"/>
</dbReference>
<gene>
    <name evidence="1" type="ORF">PACLA_8A051174</name>
</gene>